<evidence type="ECO:0000256" key="5">
    <source>
        <dbReference type="ARBA" id="ARBA00022692"/>
    </source>
</evidence>
<evidence type="ECO:0000256" key="4">
    <source>
        <dbReference type="ARBA" id="ARBA00022475"/>
    </source>
</evidence>
<feature type="transmembrane region" description="Helical" evidence="9">
    <location>
        <begin position="88"/>
        <end position="110"/>
    </location>
</feature>
<evidence type="ECO:0000256" key="6">
    <source>
        <dbReference type="ARBA" id="ARBA00022989"/>
    </source>
</evidence>
<dbReference type="InterPro" id="IPR003445">
    <property type="entry name" value="Cat_transpt"/>
</dbReference>
<feature type="transmembrane region" description="Helical" evidence="9">
    <location>
        <begin position="383"/>
        <end position="405"/>
    </location>
</feature>
<feature type="transmembrane region" description="Helical" evidence="9">
    <location>
        <begin position="277"/>
        <end position="296"/>
    </location>
</feature>
<evidence type="ECO:0000313" key="11">
    <source>
        <dbReference type="Proteomes" id="UP000317369"/>
    </source>
</evidence>
<evidence type="ECO:0000256" key="7">
    <source>
        <dbReference type="ARBA" id="ARBA00023065"/>
    </source>
</evidence>
<feature type="transmembrane region" description="Helical" evidence="9">
    <location>
        <begin position="12"/>
        <end position="30"/>
    </location>
</feature>
<evidence type="ECO:0000256" key="8">
    <source>
        <dbReference type="ARBA" id="ARBA00023136"/>
    </source>
</evidence>
<dbReference type="Proteomes" id="UP000317369">
    <property type="component" value="Chromosome"/>
</dbReference>
<reference evidence="10 11" key="1">
    <citation type="submission" date="2019-02" db="EMBL/GenBank/DDBJ databases">
        <title>Deep-cultivation of Planctomycetes and their phenomic and genomic characterization uncovers novel biology.</title>
        <authorList>
            <person name="Wiegand S."/>
            <person name="Jogler M."/>
            <person name="Boedeker C."/>
            <person name="Pinto D."/>
            <person name="Vollmers J."/>
            <person name="Rivas-Marin E."/>
            <person name="Kohn T."/>
            <person name="Peeters S.H."/>
            <person name="Heuer A."/>
            <person name="Rast P."/>
            <person name="Oberbeckmann S."/>
            <person name="Bunk B."/>
            <person name="Jeske O."/>
            <person name="Meyerdierks A."/>
            <person name="Storesund J.E."/>
            <person name="Kallscheuer N."/>
            <person name="Luecker S."/>
            <person name="Lage O.M."/>
            <person name="Pohl T."/>
            <person name="Merkel B.J."/>
            <person name="Hornburger P."/>
            <person name="Mueller R.-W."/>
            <person name="Bruemmer F."/>
            <person name="Labrenz M."/>
            <person name="Spormann A.M."/>
            <person name="Op den Camp H."/>
            <person name="Overmann J."/>
            <person name="Amann R."/>
            <person name="Jetten M.S.M."/>
            <person name="Mascher T."/>
            <person name="Medema M.H."/>
            <person name="Devos D.P."/>
            <person name="Kaster A.-K."/>
            <person name="Ovreas L."/>
            <person name="Rohde M."/>
            <person name="Galperin M.Y."/>
            <person name="Jogler C."/>
        </authorList>
    </citation>
    <scope>NUCLEOTIDE SEQUENCE [LARGE SCALE GENOMIC DNA]</scope>
    <source>
        <strain evidence="10 11">KS4</strain>
    </source>
</reference>
<dbReference type="AlphaFoldDB" id="A0A517YW39"/>
<evidence type="ECO:0000256" key="1">
    <source>
        <dbReference type="ARBA" id="ARBA00004651"/>
    </source>
</evidence>
<gene>
    <name evidence="10" type="primary">trkG</name>
    <name evidence="10" type="ORF">KS4_24960</name>
</gene>
<keyword evidence="7" id="KW-0406">Ion transport</keyword>
<feature type="transmembrane region" description="Helical" evidence="9">
    <location>
        <begin position="317"/>
        <end position="337"/>
    </location>
</feature>
<evidence type="ECO:0000256" key="3">
    <source>
        <dbReference type="ARBA" id="ARBA00022448"/>
    </source>
</evidence>
<evidence type="ECO:0000256" key="2">
    <source>
        <dbReference type="ARBA" id="ARBA00009137"/>
    </source>
</evidence>
<dbReference type="PANTHER" id="PTHR32024:SF2">
    <property type="entry name" value="TRK SYSTEM POTASSIUM UPTAKE PROTEIN TRKG-RELATED"/>
    <property type="match status" value="1"/>
</dbReference>
<comment type="subcellular location">
    <subcellularLocation>
        <location evidence="1">Cell membrane</location>
        <topology evidence="1">Multi-pass membrane protein</topology>
    </subcellularLocation>
</comment>
<proteinExistence type="inferred from homology"/>
<evidence type="ECO:0000256" key="9">
    <source>
        <dbReference type="SAM" id="Phobius"/>
    </source>
</evidence>
<feature type="transmembrane region" description="Helical" evidence="9">
    <location>
        <begin position="42"/>
        <end position="67"/>
    </location>
</feature>
<dbReference type="GO" id="GO:0008324">
    <property type="term" value="F:monoatomic cation transmembrane transporter activity"/>
    <property type="evidence" value="ECO:0007669"/>
    <property type="project" value="InterPro"/>
</dbReference>
<keyword evidence="5 9" id="KW-0812">Transmembrane</keyword>
<accession>A0A517YW39</accession>
<evidence type="ECO:0000313" key="10">
    <source>
        <dbReference type="EMBL" id="QDU34426.1"/>
    </source>
</evidence>
<keyword evidence="4" id="KW-1003">Cell membrane</keyword>
<sequence length="538" mass="59065">MKLRIVFQQLGLVMLVMCFCMLLITAWAAWQLYAADKTEELYAIYGLLGTIGVGSFVGLIMWGWGRYAKKGGDGMLPAFDETLGRREALLLVALTWIVGAALSGLPYFLWWHFNDEHLVDAATRSGHEFASFASCYFEAMSGLTTTGSTVLSDISGVPQGLLLWRAMTHWLGGLGIVVLFVAVLPNLGVGGKRLFFVEAPGPQQQGVRPRIRETARILWLIYLFFTIIQVVLYKAFGLTWFEAVCHTFATLATGGFSTHNASIGYYNAEHIGVLNTWMIDFITVIFMILAGVNFGLYYHLARRRFKLIWKDPELRTYLAIIVGATMVVSAYLVGSTIQVTDGSTVEGTAPEAVRFGLFQVVSIQTTTGFGTANFNVWPFVPKMVLLMLMFVGASAGSTGGGIKVIRVLIGFRIMFAEIERIFRPSVVRPIRIAGSTISTELKQAVLVYILGIIVLWWLGSIVLMVLEPAGSLSYVSAATASAATLNNIGPGLEQVGAIENYGFFSSSSKMVMALLMALGRLEVYAILVLFTPSFWRSE</sequence>
<dbReference type="RefSeq" id="WP_145078226.1">
    <property type="nucleotide sequence ID" value="NZ_CP036425.1"/>
</dbReference>
<keyword evidence="11" id="KW-1185">Reference proteome</keyword>
<name>A0A517YW39_9BACT</name>
<organism evidence="10 11">
    <name type="scientific">Poriferisphaera corsica</name>
    <dbReference type="NCBI Taxonomy" id="2528020"/>
    <lineage>
        <taxon>Bacteria</taxon>
        <taxon>Pseudomonadati</taxon>
        <taxon>Planctomycetota</taxon>
        <taxon>Phycisphaerae</taxon>
        <taxon>Phycisphaerales</taxon>
        <taxon>Phycisphaeraceae</taxon>
        <taxon>Poriferisphaera</taxon>
    </lineage>
</organism>
<dbReference type="GO" id="GO:0005886">
    <property type="term" value="C:plasma membrane"/>
    <property type="evidence" value="ECO:0007669"/>
    <property type="project" value="UniProtKB-SubCell"/>
</dbReference>
<dbReference type="OrthoDB" id="9810952at2"/>
<feature type="transmembrane region" description="Helical" evidence="9">
    <location>
        <begin position="217"/>
        <end position="236"/>
    </location>
</feature>
<comment type="similarity">
    <text evidence="2">Belongs to the TrkH potassium transport family.</text>
</comment>
<feature type="transmembrane region" description="Helical" evidence="9">
    <location>
        <begin position="510"/>
        <end position="530"/>
    </location>
</feature>
<feature type="transmembrane region" description="Helical" evidence="9">
    <location>
        <begin position="170"/>
        <end position="189"/>
    </location>
</feature>
<keyword evidence="6 9" id="KW-1133">Transmembrane helix</keyword>
<dbReference type="PANTHER" id="PTHR32024">
    <property type="entry name" value="TRK SYSTEM POTASSIUM UPTAKE PROTEIN TRKG-RELATED"/>
    <property type="match status" value="1"/>
</dbReference>
<keyword evidence="8 9" id="KW-0472">Membrane</keyword>
<dbReference type="EMBL" id="CP036425">
    <property type="protein sequence ID" value="QDU34426.1"/>
    <property type="molecule type" value="Genomic_DNA"/>
</dbReference>
<keyword evidence="3" id="KW-0813">Transport</keyword>
<protein>
    <submittedName>
        <fullName evidence="10">Trk system potassium uptake protein TrkG</fullName>
    </submittedName>
</protein>
<dbReference type="GO" id="GO:0030001">
    <property type="term" value="P:metal ion transport"/>
    <property type="evidence" value="ECO:0007669"/>
    <property type="project" value="UniProtKB-ARBA"/>
</dbReference>
<dbReference type="KEGG" id="pcor:KS4_24960"/>
<dbReference type="Pfam" id="PF02386">
    <property type="entry name" value="TrkH"/>
    <property type="match status" value="1"/>
</dbReference>
<feature type="transmembrane region" description="Helical" evidence="9">
    <location>
        <begin position="445"/>
        <end position="466"/>
    </location>
</feature>